<organism evidence="3 4">
    <name type="scientific">Flavobacterium resistens</name>
    <dbReference type="NCBI Taxonomy" id="443612"/>
    <lineage>
        <taxon>Bacteria</taxon>
        <taxon>Pseudomonadati</taxon>
        <taxon>Bacteroidota</taxon>
        <taxon>Flavobacteriia</taxon>
        <taxon>Flavobacteriales</taxon>
        <taxon>Flavobacteriaceae</taxon>
        <taxon>Flavobacterium</taxon>
    </lineage>
</organism>
<dbReference type="InterPro" id="IPR025748">
    <property type="entry name" value="PrcB_C_dom"/>
</dbReference>
<gene>
    <name evidence="2" type="ORF">GJU42_14660</name>
    <name evidence="3" type="ORF">SAMN06265349_104102</name>
</gene>
<dbReference type="OrthoDB" id="1447404at2"/>
<proteinExistence type="predicted"/>
<dbReference type="Pfam" id="PF14343">
    <property type="entry name" value="PrcB_C"/>
    <property type="match status" value="1"/>
</dbReference>
<dbReference type="EMBL" id="WKKG01000007">
    <property type="protein sequence ID" value="MRX69210.1"/>
    <property type="molecule type" value="Genomic_DNA"/>
</dbReference>
<dbReference type="PROSITE" id="PS51257">
    <property type="entry name" value="PROKAR_LIPOPROTEIN"/>
    <property type="match status" value="1"/>
</dbReference>
<dbReference type="Proteomes" id="UP000468990">
    <property type="component" value="Unassembled WGS sequence"/>
</dbReference>
<evidence type="ECO:0000313" key="4">
    <source>
        <dbReference type="Proteomes" id="UP000317289"/>
    </source>
</evidence>
<name>A0A521E4Y4_9FLAO</name>
<dbReference type="GO" id="GO:0008233">
    <property type="term" value="F:peptidase activity"/>
    <property type="evidence" value="ECO:0007669"/>
    <property type="project" value="UniProtKB-KW"/>
</dbReference>
<evidence type="ECO:0000313" key="2">
    <source>
        <dbReference type="EMBL" id="MRX69210.1"/>
    </source>
</evidence>
<keyword evidence="2" id="KW-0378">Hydrolase</keyword>
<dbReference type="EMBL" id="FXTA01000004">
    <property type="protein sequence ID" value="SMO79014.1"/>
    <property type="molecule type" value="Genomic_DNA"/>
</dbReference>
<accession>A0A521E4Y4</accession>
<evidence type="ECO:0000259" key="1">
    <source>
        <dbReference type="Pfam" id="PF14343"/>
    </source>
</evidence>
<reference evidence="2 5" key="2">
    <citation type="submission" date="2019-11" db="EMBL/GenBank/DDBJ databases">
        <title>Flavobacterium resistens genome.</title>
        <authorList>
            <person name="Wilson V.M."/>
            <person name="Newman J.D."/>
        </authorList>
    </citation>
    <scope>NUCLEOTIDE SEQUENCE [LARGE SCALE GENOMIC DNA]</scope>
    <source>
        <strain evidence="2 5">DSM 19382</strain>
    </source>
</reference>
<keyword evidence="5" id="KW-1185">Reference proteome</keyword>
<sequence>MKQIILFLTLALTLASCSNNDDERSDVAFTTIYQRDTYGAYPGTIPKSNLVITSQTDWNALLEKLNIITQALYISPDTNIDFSKYQVIAVFDEVRKSGGYSIDITKISQSNSQIIVKVEQLNKGNLTSIITQPFHIVKIAKSNKKVVFK</sequence>
<reference evidence="3 4" key="1">
    <citation type="submission" date="2017-05" db="EMBL/GenBank/DDBJ databases">
        <authorList>
            <person name="Varghese N."/>
            <person name="Submissions S."/>
        </authorList>
    </citation>
    <scope>NUCLEOTIDE SEQUENCE [LARGE SCALE GENOMIC DNA]</scope>
    <source>
        <strain evidence="3 4">DSM 19382</strain>
    </source>
</reference>
<feature type="domain" description="PrcB C-terminal" evidence="1">
    <location>
        <begin position="87"/>
        <end position="139"/>
    </location>
</feature>
<protein>
    <submittedName>
        <fullName evidence="3">PrcB C-terminal</fullName>
    </submittedName>
    <submittedName>
        <fullName evidence="2">Protease complex subunit PrcB family protein</fullName>
    </submittedName>
</protein>
<keyword evidence="2" id="KW-0645">Protease</keyword>
<dbReference type="RefSeq" id="WP_142451401.1">
    <property type="nucleotide sequence ID" value="NZ_FXTA01000004.1"/>
</dbReference>
<dbReference type="AlphaFoldDB" id="A0A521E4Y4"/>
<dbReference type="GO" id="GO:0006508">
    <property type="term" value="P:proteolysis"/>
    <property type="evidence" value="ECO:0007669"/>
    <property type="project" value="UniProtKB-KW"/>
</dbReference>
<dbReference type="Proteomes" id="UP000317289">
    <property type="component" value="Unassembled WGS sequence"/>
</dbReference>
<evidence type="ECO:0000313" key="5">
    <source>
        <dbReference type="Proteomes" id="UP000468990"/>
    </source>
</evidence>
<evidence type="ECO:0000313" key="3">
    <source>
        <dbReference type="EMBL" id="SMO79014.1"/>
    </source>
</evidence>